<feature type="region of interest" description="Disordered" evidence="1">
    <location>
        <begin position="13"/>
        <end position="62"/>
    </location>
</feature>
<evidence type="ECO:0000313" key="4">
    <source>
        <dbReference type="Proteomes" id="UP000070544"/>
    </source>
</evidence>
<feature type="domain" description="Large ribosomal subunit protein mL59" evidence="2">
    <location>
        <begin position="39"/>
        <end position="180"/>
    </location>
</feature>
<evidence type="ECO:0000256" key="1">
    <source>
        <dbReference type="SAM" id="MobiDB-lite"/>
    </source>
</evidence>
<sequence length="195" mass="21757">MARPAVGGVSALRHFSLSHPRPSSTAISASSSPSSSSPPSTLATPTPSSRSSASSSSEPRGLKFPRKFPTDWVIQQASYYHRRRADFYPTLVSGVWRKPRISARNQARIRKVALLCGLDPVKDVGLPRQSGVTARGSRVQERVRNVKLPEGKNEVKKYERQKKQQDLVERMPNIIAQWRKDRAAAKQKARPELDF</sequence>
<proteinExistence type="predicted"/>
<gene>
    <name evidence="3" type="ORF">M427DRAFT_55148</name>
</gene>
<dbReference type="OrthoDB" id="18529at2759"/>
<accession>A0A139AJ38</accession>
<dbReference type="Proteomes" id="UP000070544">
    <property type="component" value="Unassembled WGS sequence"/>
</dbReference>
<keyword evidence="4" id="KW-1185">Reference proteome</keyword>
<dbReference type="EMBL" id="KQ965750">
    <property type="protein sequence ID" value="KXS16807.1"/>
    <property type="molecule type" value="Genomic_DNA"/>
</dbReference>
<protein>
    <recommendedName>
        <fullName evidence="2">Large ribosomal subunit protein mL59 domain-containing protein</fullName>
    </recommendedName>
</protein>
<feature type="compositionally biased region" description="Low complexity" evidence="1">
    <location>
        <begin position="20"/>
        <end position="57"/>
    </location>
</feature>
<dbReference type="InterPro" id="IPR040922">
    <property type="entry name" value="Ribosomal_mL59_dom"/>
</dbReference>
<organism evidence="3 4">
    <name type="scientific">Gonapodya prolifera (strain JEL478)</name>
    <name type="common">Monoblepharis prolifera</name>
    <dbReference type="NCBI Taxonomy" id="1344416"/>
    <lineage>
        <taxon>Eukaryota</taxon>
        <taxon>Fungi</taxon>
        <taxon>Fungi incertae sedis</taxon>
        <taxon>Chytridiomycota</taxon>
        <taxon>Chytridiomycota incertae sedis</taxon>
        <taxon>Monoblepharidomycetes</taxon>
        <taxon>Monoblepharidales</taxon>
        <taxon>Gonapodyaceae</taxon>
        <taxon>Gonapodya</taxon>
    </lineage>
</organism>
<dbReference type="AlphaFoldDB" id="A0A139AJ38"/>
<dbReference type="Pfam" id="PF18126">
    <property type="entry name" value="Mitoc_mL59"/>
    <property type="match status" value="1"/>
</dbReference>
<reference evidence="3 4" key="1">
    <citation type="journal article" date="2015" name="Genome Biol. Evol.">
        <title>Phylogenomic analyses indicate that early fungi evolved digesting cell walls of algal ancestors of land plants.</title>
        <authorList>
            <person name="Chang Y."/>
            <person name="Wang S."/>
            <person name="Sekimoto S."/>
            <person name="Aerts A.L."/>
            <person name="Choi C."/>
            <person name="Clum A."/>
            <person name="LaButti K.M."/>
            <person name="Lindquist E.A."/>
            <person name="Yee Ngan C."/>
            <person name="Ohm R.A."/>
            <person name="Salamov A.A."/>
            <person name="Grigoriev I.V."/>
            <person name="Spatafora J.W."/>
            <person name="Berbee M.L."/>
        </authorList>
    </citation>
    <scope>NUCLEOTIDE SEQUENCE [LARGE SCALE GENOMIC DNA]</scope>
    <source>
        <strain evidence="3 4">JEL478</strain>
    </source>
</reference>
<evidence type="ECO:0000313" key="3">
    <source>
        <dbReference type="EMBL" id="KXS16807.1"/>
    </source>
</evidence>
<evidence type="ECO:0000259" key="2">
    <source>
        <dbReference type="Pfam" id="PF18126"/>
    </source>
</evidence>
<name>A0A139AJ38_GONPJ</name>